<dbReference type="EMBL" id="JABWUV010000018">
    <property type="protein sequence ID" value="KAF6290203.1"/>
    <property type="molecule type" value="Genomic_DNA"/>
</dbReference>
<reference evidence="1 2" key="1">
    <citation type="journal article" date="2020" name="Nature">
        <title>Six reference-quality genomes reveal evolution of bat adaptations.</title>
        <authorList>
            <person name="Jebb D."/>
            <person name="Huang Z."/>
            <person name="Pippel M."/>
            <person name="Hughes G.M."/>
            <person name="Lavrichenko K."/>
            <person name="Devanna P."/>
            <person name="Winkler S."/>
            <person name="Jermiin L.S."/>
            <person name="Skirmuntt E.C."/>
            <person name="Katzourakis A."/>
            <person name="Burkitt-Gray L."/>
            <person name="Ray D.A."/>
            <person name="Sullivan K.A.M."/>
            <person name="Roscito J.G."/>
            <person name="Kirilenko B.M."/>
            <person name="Davalos L.M."/>
            <person name="Corthals A.P."/>
            <person name="Power M.L."/>
            <person name="Jones G."/>
            <person name="Ransome R.D."/>
            <person name="Dechmann D.K.N."/>
            <person name="Locatelli A.G."/>
            <person name="Puechmaille S.J."/>
            <person name="Fedrigo O."/>
            <person name="Jarvis E.D."/>
            <person name="Hiller M."/>
            <person name="Vernes S.C."/>
            <person name="Myers E.W."/>
            <person name="Teeling E.C."/>
        </authorList>
    </citation>
    <scope>NUCLEOTIDE SEQUENCE [LARGE SCALE GENOMIC DNA]</scope>
    <source>
        <strain evidence="1">MMyoMyo1</strain>
        <tissue evidence="1">Flight muscle</tissue>
    </source>
</reference>
<sequence length="75" mass="8355">MRLDSSTTAVTQTVKCRNGLLMEFTGLDYMLLKICQLVQNSLMITTFIPLMLKNSNCVSVALRNVEESSVARVNV</sequence>
<organism evidence="1 2">
    <name type="scientific">Myotis myotis</name>
    <name type="common">Greater mouse-eared bat</name>
    <name type="synonym">Vespertilio myotis</name>
    <dbReference type="NCBI Taxonomy" id="51298"/>
    <lineage>
        <taxon>Eukaryota</taxon>
        <taxon>Metazoa</taxon>
        <taxon>Chordata</taxon>
        <taxon>Craniata</taxon>
        <taxon>Vertebrata</taxon>
        <taxon>Euteleostomi</taxon>
        <taxon>Mammalia</taxon>
        <taxon>Eutheria</taxon>
        <taxon>Laurasiatheria</taxon>
        <taxon>Chiroptera</taxon>
        <taxon>Yangochiroptera</taxon>
        <taxon>Vespertilionidae</taxon>
        <taxon>Myotis</taxon>
    </lineage>
</organism>
<evidence type="ECO:0000313" key="1">
    <source>
        <dbReference type="EMBL" id="KAF6290203.1"/>
    </source>
</evidence>
<dbReference type="GO" id="GO:0032259">
    <property type="term" value="P:methylation"/>
    <property type="evidence" value="ECO:0007669"/>
    <property type="project" value="UniProtKB-KW"/>
</dbReference>
<accession>A0A7J7SPL5</accession>
<comment type="caution">
    <text evidence="1">The sequence shown here is derived from an EMBL/GenBank/DDBJ whole genome shotgun (WGS) entry which is preliminary data.</text>
</comment>
<gene>
    <name evidence="1" type="ORF">mMyoMyo1_001090</name>
</gene>
<dbReference type="GO" id="GO:0008168">
    <property type="term" value="F:methyltransferase activity"/>
    <property type="evidence" value="ECO:0007669"/>
    <property type="project" value="UniProtKB-KW"/>
</dbReference>
<protein>
    <submittedName>
        <fullName evidence="1">ASH1 like histone lysine methyltransferase</fullName>
    </submittedName>
</protein>
<dbReference type="Proteomes" id="UP000527355">
    <property type="component" value="Unassembled WGS sequence"/>
</dbReference>
<keyword evidence="1" id="KW-0489">Methyltransferase</keyword>
<evidence type="ECO:0000313" key="2">
    <source>
        <dbReference type="Proteomes" id="UP000527355"/>
    </source>
</evidence>
<name>A0A7J7SPL5_MYOMY</name>
<dbReference type="AlphaFoldDB" id="A0A7J7SPL5"/>
<keyword evidence="2" id="KW-1185">Reference proteome</keyword>
<proteinExistence type="predicted"/>
<keyword evidence="1" id="KW-0808">Transferase</keyword>